<dbReference type="AlphaFoldDB" id="A0AAV3PX18"/>
<proteinExistence type="predicted"/>
<dbReference type="Proteomes" id="UP001454036">
    <property type="component" value="Unassembled WGS sequence"/>
</dbReference>
<protein>
    <recommendedName>
        <fullName evidence="3">Gag-pol polyprotein</fullName>
    </recommendedName>
</protein>
<keyword evidence="2" id="KW-1185">Reference proteome</keyword>
<evidence type="ECO:0000313" key="1">
    <source>
        <dbReference type="EMBL" id="GAA0155596.1"/>
    </source>
</evidence>
<evidence type="ECO:0000313" key="2">
    <source>
        <dbReference type="Proteomes" id="UP001454036"/>
    </source>
</evidence>
<dbReference type="Pfam" id="PF14223">
    <property type="entry name" value="Retrotran_gag_2"/>
    <property type="match status" value="1"/>
</dbReference>
<dbReference type="PANTHER" id="PTHR34676">
    <property type="entry name" value="DUF4219 DOMAIN-CONTAINING PROTEIN-RELATED"/>
    <property type="match status" value="1"/>
</dbReference>
<organism evidence="1 2">
    <name type="scientific">Lithospermum erythrorhizon</name>
    <name type="common">Purple gromwell</name>
    <name type="synonym">Lithospermum officinale var. erythrorhizon</name>
    <dbReference type="NCBI Taxonomy" id="34254"/>
    <lineage>
        <taxon>Eukaryota</taxon>
        <taxon>Viridiplantae</taxon>
        <taxon>Streptophyta</taxon>
        <taxon>Embryophyta</taxon>
        <taxon>Tracheophyta</taxon>
        <taxon>Spermatophyta</taxon>
        <taxon>Magnoliopsida</taxon>
        <taxon>eudicotyledons</taxon>
        <taxon>Gunneridae</taxon>
        <taxon>Pentapetalae</taxon>
        <taxon>asterids</taxon>
        <taxon>lamiids</taxon>
        <taxon>Boraginales</taxon>
        <taxon>Boraginaceae</taxon>
        <taxon>Boraginoideae</taxon>
        <taxon>Lithospermeae</taxon>
        <taxon>Lithospermum</taxon>
    </lineage>
</organism>
<evidence type="ECO:0008006" key="3">
    <source>
        <dbReference type="Google" id="ProtNLM"/>
    </source>
</evidence>
<reference evidence="1 2" key="1">
    <citation type="submission" date="2024-01" db="EMBL/GenBank/DDBJ databases">
        <title>The complete chloroplast genome sequence of Lithospermum erythrorhizon: insights into the phylogenetic relationship among Boraginaceae species and the maternal lineages of purple gromwells.</title>
        <authorList>
            <person name="Okada T."/>
            <person name="Watanabe K."/>
        </authorList>
    </citation>
    <scope>NUCLEOTIDE SEQUENCE [LARGE SCALE GENOMIC DNA]</scope>
</reference>
<comment type="caution">
    <text evidence="1">The sequence shown here is derived from an EMBL/GenBank/DDBJ whole genome shotgun (WGS) entry which is preliminary data.</text>
</comment>
<accession>A0AAV3PX18</accession>
<sequence length="206" mass="23573">MGYMGYMGLNGTFCGDGMSSSRPLLLDGTNYDYWSNRIKFHVQSIDYILGRIIIDGPLIPMKIQSTHAGASRENMTDAKKKKAHEAGASTIEENQELQDRKRNLRLATHDGTNQVKQTKIRLLTKEYQQFEMKEEKSLADMPERFNVIINDLQSLWKEFSKEDINGKIFEILIDDYNGKICAITESKDIGTISLTELISSLREKKR</sequence>
<gene>
    <name evidence="1" type="ORF">LIER_13291</name>
</gene>
<name>A0AAV3PX18_LITER</name>
<dbReference type="PANTHER" id="PTHR34676:SF8">
    <property type="entry name" value="TRANSMEMBRANE PROTEIN"/>
    <property type="match status" value="1"/>
</dbReference>
<dbReference type="EMBL" id="BAABME010002660">
    <property type="protein sequence ID" value="GAA0155596.1"/>
    <property type="molecule type" value="Genomic_DNA"/>
</dbReference>